<evidence type="ECO:0000313" key="2">
    <source>
        <dbReference type="EMBL" id="WCS66534.1"/>
    </source>
</evidence>
<sequence>MTLKLEADFPVVIGWDLAGGASLALRQRAEAFEHAMRFLTDEQQAEVRRLYTTTAMTPEAALAHVAYGRDWMTCAGVGRPTGIIGRDAVAHHIDGVTHTGAFSLEPWQQQAVEALKPNRKERRRAASSRGRR</sequence>
<feature type="region of interest" description="Disordered" evidence="1">
    <location>
        <begin position="113"/>
        <end position="132"/>
    </location>
</feature>
<protein>
    <submittedName>
        <fullName evidence="2">Uncharacterized protein</fullName>
    </submittedName>
</protein>
<accession>A0AAE9YG11</accession>
<name>A0AAE9YG11_9CAUD</name>
<gene>
    <name evidence="2" type="ORF">TMCBR2_gp049</name>
</gene>
<evidence type="ECO:0000256" key="1">
    <source>
        <dbReference type="SAM" id="MobiDB-lite"/>
    </source>
</evidence>
<reference evidence="2 3" key="1">
    <citation type="submission" date="2023-01" db="EMBL/GenBank/DDBJ databases">
        <title>New species of Caulobacter bacteriophages in the Kronosvirus genus.</title>
        <authorList>
            <person name="Mohammadi T."/>
            <person name="Millwood A."/>
            <person name="Ely B."/>
        </authorList>
    </citation>
    <scope>NUCLEOTIDE SEQUENCE [LARGE SCALE GENOMIC DNA]</scope>
    <source>
        <strain evidence="2 3">TMCBR2</strain>
    </source>
</reference>
<feature type="compositionally biased region" description="Basic residues" evidence="1">
    <location>
        <begin position="117"/>
        <end position="132"/>
    </location>
</feature>
<evidence type="ECO:0000313" key="3">
    <source>
        <dbReference type="Proteomes" id="UP001218377"/>
    </source>
</evidence>
<organism evidence="2 3">
    <name type="scientific">Caulobacter phage TMCBR2</name>
    <dbReference type="NCBI Taxonomy" id="3025404"/>
    <lineage>
        <taxon>Viruses</taxon>
        <taxon>Duplodnaviria</taxon>
        <taxon>Heunggongvirae</taxon>
        <taxon>Uroviricota</taxon>
        <taxon>Caudoviricetes</taxon>
        <taxon>Caudoviricetes incertae sedis</taxon>
        <taxon>Kronosvirus</taxon>
        <taxon>Kronosvirus pomeria</taxon>
    </lineage>
</organism>
<dbReference type="EMBL" id="OQ269668">
    <property type="protein sequence ID" value="WCS66534.1"/>
    <property type="molecule type" value="Genomic_DNA"/>
</dbReference>
<dbReference type="Proteomes" id="UP001218377">
    <property type="component" value="Segment"/>
</dbReference>
<keyword evidence="3" id="KW-1185">Reference proteome</keyword>
<proteinExistence type="predicted"/>